<proteinExistence type="predicted"/>
<gene>
    <name evidence="1" type="ORF">SAMEA3545359_00063</name>
</gene>
<dbReference type="AlphaFoldDB" id="A0A1C6FQA4"/>
<reference evidence="1" key="1">
    <citation type="submission" date="2015-09" db="EMBL/GenBank/DDBJ databases">
        <authorList>
            <consortium name="Pathogen Informatics"/>
        </authorList>
    </citation>
    <scope>NUCLEOTIDE SEQUENCE</scope>
    <source>
        <strain evidence="1">2789STDY5834896</strain>
    </source>
</reference>
<accession>A0A1C6FQA4</accession>
<organism evidence="1">
    <name type="scientific">uncultured Anaerotruncus sp</name>
    <dbReference type="NCBI Taxonomy" id="905011"/>
    <lineage>
        <taxon>Bacteria</taxon>
        <taxon>Bacillati</taxon>
        <taxon>Bacillota</taxon>
        <taxon>Clostridia</taxon>
        <taxon>Eubacteriales</taxon>
        <taxon>Oscillospiraceae</taxon>
        <taxon>Anaerotruncus</taxon>
        <taxon>environmental samples</taxon>
    </lineage>
</organism>
<sequence>MNKTCTDLLNFFENQEGWDRDEVLWGMLLDILPSDISADDVALVWGTFEQCETEDEISLKLNTCELPMTAQDFAEQLWDKIIEGVCNVIRTQEDRAHD</sequence>
<dbReference type="EMBL" id="FMHG01000001">
    <property type="protein sequence ID" value="SCJ35020.1"/>
    <property type="molecule type" value="Genomic_DNA"/>
</dbReference>
<protein>
    <submittedName>
        <fullName evidence="1">Uncharacterized protein</fullName>
    </submittedName>
</protein>
<evidence type="ECO:0000313" key="1">
    <source>
        <dbReference type="EMBL" id="SCJ35020.1"/>
    </source>
</evidence>
<name>A0A1C6FQA4_9FIRM</name>